<protein>
    <submittedName>
        <fullName evidence="2">Uncharacterized protein</fullName>
    </submittedName>
</protein>
<sequence>SLIWDLPLIHVDETFGIDKRHNQYLFELLHSFGNVFYEDFHSYNNERFEYVELYKNYTGDYGYLK</sequence>
<keyword evidence="1" id="KW-1185">Reference proteome</keyword>
<organism evidence="1 2">
    <name type="scientific">Romanomermis culicivorax</name>
    <name type="common">Nematode worm</name>
    <dbReference type="NCBI Taxonomy" id="13658"/>
    <lineage>
        <taxon>Eukaryota</taxon>
        <taxon>Metazoa</taxon>
        <taxon>Ecdysozoa</taxon>
        <taxon>Nematoda</taxon>
        <taxon>Enoplea</taxon>
        <taxon>Dorylaimia</taxon>
        <taxon>Mermithida</taxon>
        <taxon>Mermithoidea</taxon>
        <taxon>Mermithidae</taxon>
        <taxon>Romanomermis</taxon>
    </lineage>
</organism>
<dbReference type="WBParaSite" id="nRc.2.0.1.t37748-RA">
    <property type="protein sequence ID" value="nRc.2.0.1.t37748-RA"/>
    <property type="gene ID" value="nRc.2.0.1.g37748"/>
</dbReference>
<accession>A0A915KG04</accession>
<reference evidence="2" key="1">
    <citation type="submission" date="2022-11" db="UniProtKB">
        <authorList>
            <consortium name="WormBaseParasite"/>
        </authorList>
    </citation>
    <scope>IDENTIFICATION</scope>
</reference>
<evidence type="ECO:0000313" key="1">
    <source>
        <dbReference type="Proteomes" id="UP000887565"/>
    </source>
</evidence>
<evidence type="ECO:0000313" key="2">
    <source>
        <dbReference type="WBParaSite" id="nRc.2.0.1.t37748-RA"/>
    </source>
</evidence>
<dbReference type="Proteomes" id="UP000887565">
    <property type="component" value="Unplaced"/>
</dbReference>
<name>A0A915KG04_ROMCU</name>
<dbReference type="AlphaFoldDB" id="A0A915KG04"/>
<proteinExistence type="predicted"/>